<evidence type="ECO:0000313" key="1">
    <source>
        <dbReference type="EMBL" id="CAL1357017.1"/>
    </source>
</evidence>
<name>A0AAV2CM54_9ROSI</name>
<evidence type="ECO:0000313" key="2">
    <source>
        <dbReference type="Proteomes" id="UP001497516"/>
    </source>
</evidence>
<organism evidence="1 2">
    <name type="scientific">Linum trigynum</name>
    <dbReference type="NCBI Taxonomy" id="586398"/>
    <lineage>
        <taxon>Eukaryota</taxon>
        <taxon>Viridiplantae</taxon>
        <taxon>Streptophyta</taxon>
        <taxon>Embryophyta</taxon>
        <taxon>Tracheophyta</taxon>
        <taxon>Spermatophyta</taxon>
        <taxon>Magnoliopsida</taxon>
        <taxon>eudicotyledons</taxon>
        <taxon>Gunneridae</taxon>
        <taxon>Pentapetalae</taxon>
        <taxon>rosids</taxon>
        <taxon>fabids</taxon>
        <taxon>Malpighiales</taxon>
        <taxon>Linaceae</taxon>
        <taxon>Linum</taxon>
    </lineage>
</organism>
<evidence type="ECO:0008006" key="3">
    <source>
        <dbReference type="Google" id="ProtNLM"/>
    </source>
</evidence>
<reference evidence="1 2" key="1">
    <citation type="submission" date="2024-04" db="EMBL/GenBank/DDBJ databases">
        <authorList>
            <person name="Fracassetti M."/>
        </authorList>
    </citation>
    <scope>NUCLEOTIDE SEQUENCE [LARGE SCALE GENOMIC DNA]</scope>
</reference>
<dbReference type="PANTHER" id="PTHR46890:SF48">
    <property type="entry name" value="RNA-DIRECTED DNA POLYMERASE"/>
    <property type="match status" value="1"/>
</dbReference>
<proteinExistence type="predicted"/>
<dbReference type="PANTHER" id="PTHR46890">
    <property type="entry name" value="NON-LTR RETROLELEMENT REVERSE TRANSCRIPTASE-LIKE PROTEIN-RELATED"/>
    <property type="match status" value="1"/>
</dbReference>
<keyword evidence="2" id="KW-1185">Reference proteome</keyword>
<gene>
    <name evidence="1" type="ORF">LTRI10_LOCUS4679</name>
</gene>
<protein>
    <recommendedName>
        <fullName evidence="3">Reverse transcriptase</fullName>
    </recommendedName>
</protein>
<dbReference type="AlphaFoldDB" id="A0AAV2CM54"/>
<sequence>MVRPFRFQAAWLAHDDFARVLEESWSRSTVIPVSLARLTEALKIWNKQVFGNIFRRKRTLTLKLRKLEVENEGNSSARSRALEESVRRDLEKTLWEEQLLWLQKSRACWINEGDRNIRFFHLSTLKRRRFNKIVALKNEDGVWVTDEFTLQSLARGFYVELYQVEAGAAASLPALFEKLDAVAGRDLDRGLTSIEVRQAVMDMGSLKAPGKDGYQPVLFQRCWSTIGEAFSQFVEGCFLDPVQIRLINETLLVLIPKRESPESIKQFRPIGLCNVVYKVLAKCLVNRIKPYMRRLVHPMQTSFVPGRHITDNIIIVQESL</sequence>
<dbReference type="EMBL" id="OZ034813">
    <property type="protein sequence ID" value="CAL1357017.1"/>
    <property type="molecule type" value="Genomic_DNA"/>
</dbReference>
<dbReference type="InterPro" id="IPR052343">
    <property type="entry name" value="Retrotransposon-Effector_Assoc"/>
</dbReference>
<accession>A0AAV2CM54</accession>
<dbReference type="Proteomes" id="UP001497516">
    <property type="component" value="Chromosome 1"/>
</dbReference>